<dbReference type="AlphaFoldDB" id="X1R0T6"/>
<proteinExistence type="predicted"/>
<name>X1R0T6_9ZZZZ</name>
<protein>
    <submittedName>
        <fullName evidence="1">Uncharacterized protein</fullName>
    </submittedName>
</protein>
<organism evidence="1">
    <name type="scientific">marine sediment metagenome</name>
    <dbReference type="NCBI Taxonomy" id="412755"/>
    <lineage>
        <taxon>unclassified sequences</taxon>
        <taxon>metagenomes</taxon>
        <taxon>ecological metagenomes</taxon>
    </lineage>
</organism>
<accession>X1R0T6</accession>
<feature type="non-terminal residue" evidence="1">
    <location>
        <position position="1"/>
    </location>
</feature>
<gene>
    <name evidence="1" type="ORF">S12H4_24040</name>
</gene>
<comment type="caution">
    <text evidence="1">The sequence shown here is derived from an EMBL/GenBank/DDBJ whole genome shotgun (WGS) entry which is preliminary data.</text>
</comment>
<evidence type="ECO:0000313" key="1">
    <source>
        <dbReference type="EMBL" id="GAI74412.1"/>
    </source>
</evidence>
<reference evidence="1" key="1">
    <citation type="journal article" date="2014" name="Front. Microbiol.">
        <title>High frequency of phylogenetically diverse reductive dehalogenase-homologous genes in deep subseafloor sedimentary metagenomes.</title>
        <authorList>
            <person name="Kawai M."/>
            <person name="Futagami T."/>
            <person name="Toyoda A."/>
            <person name="Takaki Y."/>
            <person name="Nishi S."/>
            <person name="Hori S."/>
            <person name="Arai W."/>
            <person name="Tsubouchi T."/>
            <person name="Morono Y."/>
            <person name="Uchiyama I."/>
            <person name="Ito T."/>
            <person name="Fujiyama A."/>
            <person name="Inagaki F."/>
            <person name="Takami H."/>
        </authorList>
    </citation>
    <scope>NUCLEOTIDE SEQUENCE</scope>
    <source>
        <strain evidence="1">Expedition CK06-06</strain>
    </source>
</reference>
<dbReference type="EMBL" id="BARW01012924">
    <property type="protein sequence ID" value="GAI74412.1"/>
    <property type="molecule type" value="Genomic_DNA"/>
</dbReference>
<sequence>ALGLRGRTDPLILYQYEFQGDLHHLSVPGPSDPFNDSVYLYPIHEDDWYVGGLAPMIRADRKPCYDMHSAHLRQCNPIGLSEEECYKHFRDRFLFHEWSNNYAEFTNELFERADQMAREALKRKGKPTDIPPPEACLMKPKRYIEELPDVE</sequence>